<reference evidence="1" key="1">
    <citation type="submission" date="2021-07" db="EMBL/GenBank/DDBJ databases">
        <title>Draft genome sequence of carbapenem-resistant Aeromonas spp. in Japan.</title>
        <authorList>
            <person name="Maehana S."/>
            <person name="Suzuki M."/>
            <person name="Kitasato H."/>
        </authorList>
    </citation>
    <scope>NUCLEOTIDE SEQUENCE</scope>
    <source>
        <strain evidence="1">KAM348</strain>
    </source>
</reference>
<evidence type="ECO:0000313" key="1">
    <source>
        <dbReference type="EMBL" id="GJA53321.1"/>
    </source>
</evidence>
<protein>
    <submittedName>
        <fullName evidence="1">Uncharacterized protein</fullName>
    </submittedName>
</protein>
<dbReference type="EMBL" id="BPNL01000005">
    <property type="protein sequence ID" value="GJA53321.1"/>
    <property type="molecule type" value="Genomic_DNA"/>
</dbReference>
<dbReference type="AlphaFoldDB" id="A0AAI9KQ29"/>
<evidence type="ECO:0000313" key="2">
    <source>
        <dbReference type="Proteomes" id="UP000887009"/>
    </source>
</evidence>
<organism evidence="1 2">
    <name type="scientific">Aeromonas caviae</name>
    <name type="common">Aeromonas punctata</name>
    <dbReference type="NCBI Taxonomy" id="648"/>
    <lineage>
        <taxon>Bacteria</taxon>
        <taxon>Pseudomonadati</taxon>
        <taxon>Pseudomonadota</taxon>
        <taxon>Gammaproteobacteria</taxon>
        <taxon>Aeromonadales</taxon>
        <taxon>Aeromonadaceae</taxon>
        <taxon>Aeromonas</taxon>
    </lineage>
</organism>
<comment type="caution">
    <text evidence="1">The sequence shown here is derived from an EMBL/GenBank/DDBJ whole genome shotgun (WGS) entry which is preliminary data.</text>
</comment>
<proteinExistence type="predicted"/>
<gene>
    <name evidence="1" type="ORF">KAM348_07440</name>
</gene>
<accession>A0AAI9KQ29</accession>
<dbReference type="Proteomes" id="UP000887009">
    <property type="component" value="Unassembled WGS sequence"/>
</dbReference>
<sequence length="56" mass="6777">MGGVFYLDNGALQIKVEKITFMIFWKFKYKLDAVLYVYFDWLDVCKLMSNIVFTYF</sequence>
<name>A0AAI9KQ29_AERCA</name>